<dbReference type="RefSeq" id="XP_007829818.1">
    <property type="nucleotide sequence ID" value="XM_007831627.1"/>
</dbReference>
<dbReference type="PRINTS" id="PR00081">
    <property type="entry name" value="GDHRDH"/>
</dbReference>
<evidence type="ECO:0000313" key="2">
    <source>
        <dbReference type="Proteomes" id="UP000030651"/>
    </source>
</evidence>
<dbReference type="OrthoDB" id="5399006at2759"/>
<evidence type="ECO:0008006" key="3">
    <source>
        <dbReference type="Google" id="ProtNLM"/>
    </source>
</evidence>
<sequence length="245" mass="26077">MPIAKDFFALVAGAGPGTGRSIALRFAKLYPTVLLARRRENFDGIVNEIEAAGGTALGITADVSDPAAVQAAFATIKKEMPNSKLAAAVYNVNGGFAMKPFLDLKAEDLESSLDGTVRAGFTYAQHCLPLLLDAVSQAPHPPSLIFTGATASLKASAQFASFAAGKFALRALTQSLAREFGPRGVHVAHVIIDGLIDTPRARGFAGKDQVMISPDAIAESYWYLHTQDKSAFTQELDLRPHSEKF</sequence>
<dbReference type="Pfam" id="PF00106">
    <property type="entry name" value="adh_short"/>
    <property type="match status" value="1"/>
</dbReference>
<dbReference type="GeneID" id="19268059"/>
<dbReference type="InterPro" id="IPR036291">
    <property type="entry name" value="NAD(P)-bd_dom_sf"/>
</dbReference>
<dbReference type="STRING" id="1229662.W3XIE5"/>
<dbReference type="Gene3D" id="3.40.50.720">
    <property type="entry name" value="NAD(P)-binding Rossmann-like Domain"/>
    <property type="match status" value="1"/>
</dbReference>
<dbReference type="HOGENOM" id="CLU_010194_17_0_1"/>
<dbReference type="PANTHER" id="PTHR43431">
    <property type="entry name" value="OXIDOREDUCTASE, SHORT CHAIN DEHYDROGENASE/REDUCTASE FAMILY (AFU_ORTHOLOGUE AFUA_5G14000)"/>
    <property type="match status" value="1"/>
</dbReference>
<dbReference type="eggNOG" id="KOG1014">
    <property type="taxonomic scope" value="Eukaryota"/>
</dbReference>
<dbReference type="OMA" id="FAGAKHG"/>
<organism evidence="1 2">
    <name type="scientific">Pestalotiopsis fici (strain W106-1 / CGMCC3.15140)</name>
    <dbReference type="NCBI Taxonomy" id="1229662"/>
    <lineage>
        <taxon>Eukaryota</taxon>
        <taxon>Fungi</taxon>
        <taxon>Dikarya</taxon>
        <taxon>Ascomycota</taxon>
        <taxon>Pezizomycotina</taxon>
        <taxon>Sordariomycetes</taxon>
        <taxon>Xylariomycetidae</taxon>
        <taxon>Amphisphaeriales</taxon>
        <taxon>Sporocadaceae</taxon>
        <taxon>Pestalotiopsis</taxon>
    </lineage>
</organism>
<protein>
    <recommendedName>
        <fullName evidence="3">Oxidoreductase</fullName>
    </recommendedName>
</protein>
<dbReference type="InterPro" id="IPR002347">
    <property type="entry name" value="SDR_fam"/>
</dbReference>
<dbReference type="InParanoid" id="W3XIE5"/>
<dbReference type="AlphaFoldDB" id="W3XIE5"/>
<evidence type="ECO:0000313" key="1">
    <source>
        <dbReference type="EMBL" id="ETS85021.1"/>
    </source>
</evidence>
<keyword evidence="2" id="KW-1185">Reference proteome</keyword>
<dbReference type="PANTHER" id="PTHR43431:SF7">
    <property type="entry name" value="OXIDOREDUCTASE, SHORT CHAIN DEHYDROGENASE_REDUCTASE FAMILY (AFU_ORTHOLOGUE AFUA_5G14000)"/>
    <property type="match status" value="1"/>
</dbReference>
<name>W3XIE5_PESFW</name>
<dbReference type="KEGG" id="pfy:PFICI_03046"/>
<dbReference type="EMBL" id="KI912110">
    <property type="protein sequence ID" value="ETS85021.1"/>
    <property type="molecule type" value="Genomic_DNA"/>
</dbReference>
<proteinExistence type="predicted"/>
<reference evidence="2" key="1">
    <citation type="journal article" date="2015" name="BMC Genomics">
        <title>Genomic and transcriptomic analysis of the endophytic fungus Pestalotiopsis fici reveals its lifestyle and high potential for synthesis of natural products.</title>
        <authorList>
            <person name="Wang X."/>
            <person name="Zhang X."/>
            <person name="Liu L."/>
            <person name="Xiang M."/>
            <person name="Wang W."/>
            <person name="Sun X."/>
            <person name="Che Y."/>
            <person name="Guo L."/>
            <person name="Liu G."/>
            <person name="Guo L."/>
            <person name="Wang C."/>
            <person name="Yin W.B."/>
            <person name="Stadler M."/>
            <person name="Zhang X."/>
            <person name="Liu X."/>
        </authorList>
    </citation>
    <scope>NUCLEOTIDE SEQUENCE [LARGE SCALE GENOMIC DNA]</scope>
    <source>
        <strain evidence="2">W106-1 / CGMCC3.15140</strain>
    </source>
</reference>
<gene>
    <name evidence="1" type="ORF">PFICI_03046</name>
</gene>
<dbReference type="Proteomes" id="UP000030651">
    <property type="component" value="Unassembled WGS sequence"/>
</dbReference>
<dbReference type="SUPFAM" id="SSF51735">
    <property type="entry name" value="NAD(P)-binding Rossmann-fold domains"/>
    <property type="match status" value="1"/>
</dbReference>
<accession>W3XIE5</accession>